<dbReference type="EMBL" id="AQFT01000145">
    <property type="protein sequence ID" value="EMZ20427.1"/>
    <property type="molecule type" value="Genomic_DNA"/>
</dbReference>
<dbReference type="PANTHER" id="PTHR36449:SF1">
    <property type="entry name" value="ACETYLTRANSFERASE"/>
    <property type="match status" value="1"/>
</dbReference>
<dbReference type="AlphaFoldDB" id="N1ZTS3"/>
<name>N1ZTS3_9FIRM</name>
<organism evidence="3 4">
    <name type="scientific">Eubacterium plexicaudatum ASF492</name>
    <dbReference type="NCBI Taxonomy" id="1235802"/>
    <lineage>
        <taxon>Bacteria</taxon>
        <taxon>Bacillati</taxon>
        <taxon>Bacillota</taxon>
        <taxon>Clostridia</taxon>
        <taxon>Eubacteriales</taxon>
        <taxon>Eubacteriaceae</taxon>
        <taxon>Eubacterium</taxon>
    </lineage>
</organism>
<evidence type="ECO:0000256" key="2">
    <source>
        <dbReference type="ARBA" id="ARBA00023315"/>
    </source>
</evidence>
<keyword evidence="2" id="KW-0012">Acyltransferase</keyword>
<dbReference type="PATRIC" id="fig|1235802.3.peg.5257"/>
<dbReference type="STRING" id="1235802.C823_04991"/>
<evidence type="ECO:0008006" key="5">
    <source>
        <dbReference type="Google" id="ProtNLM"/>
    </source>
</evidence>
<keyword evidence="4" id="KW-1185">Reference proteome</keyword>
<dbReference type="eggNOG" id="COG0456">
    <property type="taxonomic scope" value="Bacteria"/>
</dbReference>
<gene>
    <name evidence="3" type="ORF">C823_04991</name>
</gene>
<dbReference type="OrthoDB" id="9802211at2"/>
<evidence type="ECO:0000313" key="3">
    <source>
        <dbReference type="EMBL" id="EMZ20427.1"/>
    </source>
</evidence>
<protein>
    <recommendedName>
        <fullName evidence="5">N-acetyltransferase domain-containing protein</fullName>
    </recommendedName>
</protein>
<accession>N1ZTS3</accession>
<dbReference type="Proteomes" id="UP000012589">
    <property type="component" value="Unassembled WGS sequence"/>
</dbReference>
<dbReference type="HOGENOM" id="CLU_081493_1_0_9"/>
<comment type="caution">
    <text evidence="3">The sequence shown here is derived from an EMBL/GenBank/DDBJ whole genome shotgun (WGS) entry which is preliminary data.</text>
</comment>
<dbReference type="PANTHER" id="PTHR36449">
    <property type="entry name" value="ACETYLTRANSFERASE-RELATED"/>
    <property type="match status" value="1"/>
</dbReference>
<proteinExistence type="predicted"/>
<dbReference type="Gene3D" id="3.40.630.30">
    <property type="match status" value="1"/>
</dbReference>
<evidence type="ECO:0000256" key="1">
    <source>
        <dbReference type="ARBA" id="ARBA00022679"/>
    </source>
</evidence>
<evidence type="ECO:0000313" key="4">
    <source>
        <dbReference type="Proteomes" id="UP000012589"/>
    </source>
</evidence>
<keyword evidence="1" id="KW-0808">Transferase</keyword>
<dbReference type="GO" id="GO:0016746">
    <property type="term" value="F:acyltransferase activity"/>
    <property type="evidence" value="ECO:0007669"/>
    <property type="project" value="UniProtKB-KW"/>
</dbReference>
<reference evidence="3 4" key="1">
    <citation type="journal article" date="2014" name="Genome Announc.">
        <title>Draft genome sequences of the altered schaedler flora, a defined bacterial community from gnotobiotic mice.</title>
        <authorList>
            <person name="Wannemuehler M.J."/>
            <person name="Overstreet A.M."/>
            <person name="Ward D.V."/>
            <person name="Phillips G.J."/>
        </authorList>
    </citation>
    <scope>NUCLEOTIDE SEQUENCE [LARGE SCALE GENOMIC DNA]</scope>
    <source>
        <strain evidence="3 4">ASF492</strain>
    </source>
</reference>
<sequence>MPVTDKFFAINIRKYLALGDDQEAGEPALVKLLSGFSCPKNPDLERFLKKSAIEFTKKNQSVTYLVFSKDNGEMLGYFTLALKPLTVRGETVSNTVKRKLLRISEWDEKTDTYTMSAYLIAQLGKNYAGGRDKEISGKALIELAWMMIEKAQYMFGGMVTFLEAENEERLLSFYRDNRFSQFDTRQTTSDTDESHELVQLLRLL</sequence>